<protein>
    <recommendedName>
        <fullName evidence="6">Ribosomal RNA small subunit methyltransferase G</fullName>
        <ecNumber evidence="6">2.1.1.-</ecNumber>
    </recommendedName>
    <alternativeName>
        <fullName evidence="6">16S rRNA 7-methylguanosine methyltransferase</fullName>
        <shortName evidence="6">16S rRNA m7G methyltransferase</shortName>
    </alternativeName>
</protein>
<evidence type="ECO:0000256" key="1">
    <source>
        <dbReference type="ARBA" id="ARBA00022490"/>
    </source>
</evidence>
<dbReference type="SUPFAM" id="SSF53335">
    <property type="entry name" value="S-adenosyl-L-methionine-dependent methyltransferases"/>
    <property type="match status" value="1"/>
</dbReference>
<dbReference type="EMBL" id="JACBZP010000001">
    <property type="protein sequence ID" value="NYI66585.1"/>
    <property type="molecule type" value="Genomic_DNA"/>
</dbReference>
<reference evidence="7 8" key="1">
    <citation type="submission" date="2020-07" db="EMBL/GenBank/DDBJ databases">
        <title>Sequencing the genomes of 1000 actinobacteria strains.</title>
        <authorList>
            <person name="Klenk H.-P."/>
        </authorList>
    </citation>
    <scope>NUCLEOTIDE SEQUENCE [LARGE SCALE GENOMIC DNA]</scope>
    <source>
        <strain evidence="7 8">DSM 26341</strain>
    </source>
</reference>
<dbReference type="AlphaFoldDB" id="A0A7Z0AAK3"/>
<dbReference type="PANTHER" id="PTHR31760:SF0">
    <property type="entry name" value="S-ADENOSYL-L-METHIONINE-DEPENDENT METHYLTRANSFERASES SUPERFAMILY PROTEIN"/>
    <property type="match status" value="1"/>
</dbReference>
<proteinExistence type="inferred from homology"/>
<keyword evidence="4 6" id="KW-0808">Transferase</keyword>
<dbReference type="GO" id="GO:0070043">
    <property type="term" value="F:rRNA (guanine-N7-)-methyltransferase activity"/>
    <property type="evidence" value="ECO:0007669"/>
    <property type="project" value="UniProtKB-UniRule"/>
</dbReference>
<gene>
    <name evidence="6" type="primary">rsmG</name>
    <name evidence="7" type="ORF">BJY26_000891</name>
</gene>
<dbReference type="EC" id="2.1.1.-" evidence="6"/>
<feature type="binding site" evidence="6">
    <location>
        <position position="76"/>
    </location>
    <ligand>
        <name>S-adenosyl-L-methionine</name>
        <dbReference type="ChEBI" id="CHEBI:59789"/>
    </ligand>
</feature>
<dbReference type="RefSeq" id="WP_179426039.1">
    <property type="nucleotide sequence ID" value="NZ_JACBZP010000001.1"/>
</dbReference>
<dbReference type="Pfam" id="PF02527">
    <property type="entry name" value="GidB"/>
    <property type="match status" value="1"/>
</dbReference>
<dbReference type="NCBIfam" id="TIGR00138">
    <property type="entry name" value="rsmG_gidB"/>
    <property type="match status" value="1"/>
</dbReference>
<evidence type="ECO:0000313" key="7">
    <source>
        <dbReference type="EMBL" id="NYI66585.1"/>
    </source>
</evidence>
<feature type="binding site" evidence="6">
    <location>
        <position position="137"/>
    </location>
    <ligand>
        <name>S-adenosyl-L-methionine</name>
        <dbReference type="ChEBI" id="CHEBI:59789"/>
    </ligand>
</feature>
<feature type="binding site" evidence="6">
    <location>
        <position position="71"/>
    </location>
    <ligand>
        <name>S-adenosyl-L-methionine</name>
        <dbReference type="ChEBI" id="CHEBI:59789"/>
    </ligand>
</feature>
<accession>A0A7Z0AAK3</accession>
<organism evidence="7 8">
    <name type="scientific">Spelaeicoccus albus</name>
    <dbReference type="NCBI Taxonomy" id="1280376"/>
    <lineage>
        <taxon>Bacteria</taxon>
        <taxon>Bacillati</taxon>
        <taxon>Actinomycetota</taxon>
        <taxon>Actinomycetes</taxon>
        <taxon>Micrococcales</taxon>
        <taxon>Brevibacteriaceae</taxon>
        <taxon>Spelaeicoccus</taxon>
    </lineage>
</organism>
<dbReference type="Proteomes" id="UP000539111">
    <property type="component" value="Unassembled WGS sequence"/>
</dbReference>
<dbReference type="HAMAP" id="MF_00074">
    <property type="entry name" value="16SrRNA_methyltr_G"/>
    <property type="match status" value="1"/>
</dbReference>
<keyword evidence="1 6" id="KW-0963">Cytoplasm</keyword>
<evidence type="ECO:0000256" key="2">
    <source>
        <dbReference type="ARBA" id="ARBA00022552"/>
    </source>
</evidence>
<keyword evidence="3 6" id="KW-0489">Methyltransferase</keyword>
<dbReference type="Gene3D" id="3.40.50.150">
    <property type="entry name" value="Vaccinia Virus protein VP39"/>
    <property type="match status" value="1"/>
</dbReference>
<comment type="subcellular location">
    <subcellularLocation>
        <location evidence="6">Cytoplasm</location>
    </subcellularLocation>
</comment>
<sequence>MNEFAVPDVAAAVFPDTRDTVARYAQYLRTSGVERGLIGPREVSRLWDRHILNCAVVTDLIDEAATVVDVGSGAGLPGLVMAIRRPDLRMTLLEPLGRRVDWLHEVIAGLELDNVEVVRARSEEIAGTRRFAVVTARAVARLAGLVPWTLPLAEPHGSVLAIKGAAAEAELAKAGQPLRSFGATSWSIETAGGSVLETPTRVIHVRVGQNGGKVPGRKKRHSG</sequence>
<comment type="similarity">
    <text evidence="6">Belongs to the methyltransferase superfamily. RNA methyltransferase RsmG family.</text>
</comment>
<keyword evidence="2 6" id="KW-0698">rRNA processing</keyword>
<comment type="caution">
    <text evidence="6">Lacks conserved residue(s) required for the propagation of feature annotation.</text>
</comment>
<name>A0A7Z0AAK3_9MICO</name>
<evidence type="ECO:0000256" key="4">
    <source>
        <dbReference type="ARBA" id="ARBA00022679"/>
    </source>
</evidence>
<dbReference type="InterPro" id="IPR029063">
    <property type="entry name" value="SAM-dependent_MTases_sf"/>
</dbReference>
<comment type="caution">
    <text evidence="7">The sequence shown here is derived from an EMBL/GenBank/DDBJ whole genome shotgun (WGS) entry which is preliminary data.</text>
</comment>
<evidence type="ECO:0000313" key="8">
    <source>
        <dbReference type="Proteomes" id="UP000539111"/>
    </source>
</evidence>
<dbReference type="PIRSF" id="PIRSF003078">
    <property type="entry name" value="GidB"/>
    <property type="match status" value="1"/>
</dbReference>
<dbReference type="InterPro" id="IPR003682">
    <property type="entry name" value="rRNA_ssu_MeTfrase_G"/>
</dbReference>
<keyword evidence="8" id="KW-1185">Reference proteome</keyword>
<keyword evidence="5 6" id="KW-0949">S-adenosyl-L-methionine</keyword>
<comment type="function">
    <text evidence="6">Specifically methylates the N7 position of a guanine in 16S rRNA.</text>
</comment>
<dbReference type="PANTHER" id="PTHR31760">
    <property type="entry name" value="S-ADENOSYL-L-METHIONINE-DEPENDENT METHYLTRANSFERASES SUPERFAMILY PROTEIN"/>
    <property type="match status" value="1"/>
</dbReference>
<dbReference type="GO" id="GO:0005829">
    <property type="term" value="C:cytosol"/>
    <property type="evidence" value="ECO:0007669"/>
    <property type="project" value="TreeGrafter"/>
</dbReference>
<feature type="binding site" evidence="6">
    <location>
        <begin position="122"/>
        <end position="123"/>
    </location>
    <ligand>
        <name>S-adenosyl-L-methionine</name>
        <dbReference type="ChEBI" id="CHEBI:59789"/>
    </ligand>
</feature>
<evidence type="ECO:0000256" key="3">
    <source>
        <dbReference type="ARBA" id="ARBA00022603"/>
    </source>
</evidence>
<evidence type="ECO:0000256" key="5">
    <source>
        <dbReference type="ARBA" id="ARBA00022691"/>
    </source>
</evidence>
<evidence type="ECO:0000256" key="6">
    <source>
        <dbReference type="HAMAP-Rule" id="MF_00074"/>
    </source>
</evidence>